<dbReference type="Proteomes" id="UP000002668">
    <property type="component" value="Genome"/>
</dbReference>
<keyword evidence="2" id="KW-0812">Transmembrane</keyword>
<dbReference type="EMBL" id="FP929130">
    <property type="protein sequence ID" value="CBX96843.1"/>
    <property type="molecule type" value="Genomic_DNA"/>
</dbReference>
<feature type="compositionally biased region" description="Basic and acidic residues" evidence="1">
    <location>
        <begin position="540"/>
        <end position="549"/>
    </location>
</feature>
<sequence length="579" mass="65371">MLTLKQKATSVARCLSAYAPHPFTGHVGPAQGCRAWSIPAVDVVAACRLGQDFVATSSNPWTSEAHWELAWWRPKSSNRTLALPQRHGRNAENRRPPVGPNTLLSRQTCVTGRARLTNPLYIVCCRLYHAIHSESAYGSVLSLTSLLRAAASASGIRTSKTLFAMSPIPDVDWHRGEVVQKPENGEDLVLEAWAQGFLVGSLVIMSFITLANMRRGVLLHKLILLELILGLWQGFWLFFRSPIHAWWLSVAAIFLNASWSLHNVIAWMKMKPFLSRRVSLVFIGTVILAQPYWVLEIYANFAYFHGVNKLFLQTRPWEALCRDPWWILTTMYLFWVIKTQYEMTIQEIVRISPRFGIMLLAMLLSIIFIVLDILAVTGTLKLPGATGINPFWKFAFVFKCLTDSVVLDDFKMALDRLRAFKISRLGSFSGDLSDSRSRNDGGLVATWEEMEREANALQQVRSPDGDYIHPSNFPFKPKRAHRAHKDSVITPDTMYLFDANLGRDPEDIVPSALADVPPPPPPPPANDIHPAQKLQSIEDSDSHKSRDMVAENDYAEAMRDMQRHSVSTPRRTSNQPHEH</sequence>
<dbReference type="InParanoid" id="E4ZZY3"/>
<evidence type="ECO:0000256" key="1">
    <source>
        <dbReference type="SAM" id="MobiDB-lite"/>
    </source>
</evidence>
<dbReference type="AlphaFoldDB" id="E4ZZY3"/>
<feature type="transmembrane region" description="Helical" evidence="2">
    <location>
        <begin position="245"/>
        <end position="268"/>
    </location>
</feature>
<dbReference type="GeneID" id="13283307"/>
<keyword evidence="2" id="KW-0472">Membrane</keyword>
<evidence type="ECO:0000313" key="4">
    <source>
        <dbReference type="Proteomes" id="UP000002668"/>
    </source>
</evidence>
<proteinExistence type="predicted"/>
<gene>
    <name evidence="3" type="ORF">LEMA_P099740.1</name>
</gene>
<dbReference type="eggNOG" id="ENOG502SJVS">
    <property type="taxonomic scope" value="Eukaryota"/>
</dbReference>
<protein>
    <submittedName>
        <fullName evidence="3">Predicted protein</fullName>
    </submittedName>
</protein>
<feature type="transmembrane region" description="Helical" evidence="2">
    <location>
        <begin position="355"/>
        <end position="376"/>
    </location>
</feature>
<feature type="transmembrane region" description="Helical" evidence="2">
    <location>
        <begin position="222"/>
        <end position="239"/>
    </location>
</feature>
<feature type="region of interest" description="Disordered" evidence="1">
    <location>
        <begin position="506"/>
        <end position="579"/>
    </location>
</feature>
<evidence type="ECO:0000313" key="3">
    <source>
        <dbReference type="EMBL" id="CBX96843.1"/>
    </source>
</evidence>
<dbReference type="STRING" id="985895.E4ZZY3"/>
<dbReference type="PANTHER" id="PTHR42029">
    <property type="entry name" value="AN04G07800"/>
    <property type="match status" value="1"/>
</dbReference>
<feature type="transmembrane region" description="Helical" evidence="2">
    <location>
        <begin position="324"/>
        <end position="343"/>
    </location>
</feature>
<keyword evidence="2" id="KW-1133">Transmembrane helix</keyword>
<dbReference type="OrthoDB" id="5420247at2759"/>
<dbReference type="OMA" id="WQGFWLF"/>
<dbReference type="HOGENOM" id="CLU_033830_4_0_1"/>
<dbReference type="VEuPathDB" id="FungiDB:LEMA_P099740.1"/>
<organism evidence="4">
    <name type="scientific">Leptosphaeria maculans (strain JN3 / isolate v23.1.3 / race Av1-4-5-6-7-8)</name>
    <name type="common">Blackleg fungus</name>
    <name type="synonym">Phoma lingam</name>
    <dbReference type="NCBI Taxonomy" id="985895"/>
    <lineage>
        <taxon>Eukaryota</taxon>
        <taxon>Fungi</taxon>
        <taxon>Dikarya</taxon>
        <taxon>Ascomycota</taxon>
        <taxon>Pezizomycotina</taxon>
        <taxon>Dothideomycetes</taxon>
        <taxon>Pleosporomycetidae</taxon>
        <taxon>Pleosporales</taxon>
        <taxon>Pleosporineae</taxon>
        <taxon>Leptosphaeriaceae</taxon>
        <taxon>Plenodomus</taxon>
        <taxon>Plenodomus lingam/Leptosphaeria maculans species complex</taxon>
    </lineage>
</organism>
<name>E4ZZY3_LEPMJ</name>
<feature type="compositionally biased region" description="Pro residues" evidence="1">
    <location>
        <begin position="516"/>
        <end position="525"/>
    </location>
</feature>
<feature type="transmembrane region" description="Helical" evidence="2">
    <location>
        <begin position="192"/>
        <end position="210"/>
    </location>
</feature>
<evidence type="ECO:0000256" key="2">
    <source>
        <dbReference type="SAM" id="Phobius"/>
    </source>
</evidence>
<dbReference type="PANTHER" id="PTHR42029:SF3">
    <property type="entry name" value="AN04G07800"/>
    <property type="match status" value="1"/>
</dbReference>
<feature type="transmembrane region" description="Helical" evidence="2">
    <location>
        <begin position="280"/>
        <end position="304"/>
    </location>
</feature>
<reference evidence="4" key="1">
    <citation type="journal article" date="2011" name="Nat. Commun.">
        <title>Effector diversification within compartments of the Leptosphaeria maculans genome affected by Repeat-Induced Point mutations.</title>
        <authorList>
            <person name="Rouxel T."/>
            <person name="Grandaubert J."/>
            <person name="Hane J.K."/>
            <person name="Hoede C."/>
            <person name="van de Wouw A.P."/>
            <person name="Couloux A."/>
            <person name="Dominguez V."/>
            <person name="Anthouard V."/>
            <person name="Bally P."/>
            <person name="Bourras S."/>
            <person name="Cozijnsen A.J."/>
            <person name="Ciuffetti L.M."/>
            <person name="Degrave A."/>
            <person name="Dilmaghani A."/>
            <person name="Duret L."/>
            <person name="Fudal I."/>
            <person name="Goodwin S.B."/>
            <person name="Gout L."/>
            <person name="Glaser N."/>
            <person name="Linglin J."/>
            <person name="Kema G.H.J."/>
            <person name="Lapalu N."/>
            <person name="Lawrence C.B."/>
            <person name="May K."/>
            <person name="Meyer M."/>
            <person name="Ollivier B."/>
            <person name="Poulain J."/>
            <person name="Schoch C.L."/>
            <person name="Simon A."/>
            <person name="Spatafora J.W."/>
            <person name="Stachowiak A."/>
            <person name="Turgeon B.G."/>
            <person name="Tyler B.M."/>
            <person name="Vincent D."/>
            <person name="Weissenbach J."/>
            <person name="Amselem J."/>
            <person name="Quesneville H."/>
            <person name="Oliver R.P."/>
            <person name="Wincker P."/>
            <person name="Balesdent M.-H."/>
            <person name="Howlett B.J."/>
        </authorList>
    </citation>
    <scope>NUCLEOTIDE SEQUENCE [LARGE SCALE GENOMIC DNA]</scope>
    <source>
        <strain evidence="4">JN3 / isolate v23.1.3 / race Av1-4-5-6-7-8</strain>
    </source>
</reference>
<keyword evidence="4" id="KW-1185">Reference proteome</keyword>
<feature type="region of interest" description="Disordered" evidence="1">
    <location>
        <begin position="461"/>
        <end position="484"/>
    </location>
</feature>
<feature type="compositionally biased region" description="Polar residues" evidence="1">
    <location>
        <begin position="564"/>
        <end position="579"/>
    </location>
</feature>
<accession>E4ZZY3</accession>